<evidence type="ECO:0000313" key="4">
    <source>
        <dbReference type="Proteomes" id="UP001165136"/>
    </source>
</evidence>
<dbReference type="InterPro" id="IPR047789">
    <property type="entry name" value="CU044_5270-like"/>
</dbReference>
<feature type="region of interest" description="Disordered" evidence="1">
    <location>
        <begin position="186"/>
        <end position="208"/>
    </location>
</feature>
<evidence type="ECO:0000256" key="1">
    <source>
        <dbReference type="SAM" id="MobiDB-lite"/>
    </source>
</evidence>
<name>A0A9W6QXZ6_9PSEU</name>
<dbReference type="Proteomes" id="UP001165136">
    <property type="component" value="Unassembled WGS sequence"/>
</dbReference>
<reference evidence="3" key="1">
    <citation type="submission" date="2023-03" db="EMBL/GenBank/DDBJ databases">
        <title>Amycolatopsis taiwanensis NBRC 103393.</title>
        <authorList>
            <person name="Ichikawa N."/>
            <person name="Sato H."/>
            <person name="Tonouchi N."/>
        </authorList>
    </citation>
    <scope>NUCLEOTIDE SEQUENCE</scope>
    <source>
        <strain evidence="3">NBRC 103393</strain>
    </source>
</reference>
<evidence type="ECO:0000313" key="3">
    <source>
        <dbReference type="EMBL" id="GLY66079.1"/>
    </source>
</evidence>
<gene>
    <name evidence="3" type="ORF">Atai01_26980</name>
</gene>
<keyword evidence="2" id="KW-1133">Transmembrane helix</keyword>
<protein>
    <recommendedName>
        <fullName evidence="5">CU044_5270 family protein</fullName>
    </recommendedName>
</protein>
<organism evidence="3 4">
    <name type="scientific">Amycolatopsis taiwanensis</name>
    <dbReference type="NCBI Taxonomy" id="342230"/>
    <lineage>
        <taxon>Bacteria</taxon>
        <taxon>Bacillati</taxon>
        <taxon>Actinomycetota</taxon>
        <taxon>Actinomycetes</taxon>
        <taxon>Pseudonocardiales</taxon>
        <taxon>Pseudonocardiaceae</taxon>
        <taxon>Amycolatopsis</taxon>
    </lineage>
</organism>
<dbReference type="RefSeq" id="WP_285487019.1">
    <property type="nucleotide sequence ID" value="NZ_BSTI01000005.1"/>
</dbReference>
<feature type="transmembrane region" description="Helical" evidence="2">
    <location>
        <begin position="77"/>
        <end position="97"/>
    </location>
</feature>
<feature type="compositionally biased region" description="Polar residues" evidence="1">
    <location>
        <begin position="191"/>
        <end position="202"/>
    </location>
</feature>
<evidence type="ECO:0000256" key="2">
    <source>
        <dbReference type="SAM" id="Phobius"/>
    </source>
</evidence>
<comment type="caution">
    <text evidence="3">The sequence shown here is derived from an EMBL/GenBank/DDBJ whole genome shotgun (WGS) entry which is preliminary data.</text>
</comment>
<dbReference type="AlphaFoldDB" id="A0A9W6QXZ6"/>
<keyword evidence="4" id="KW-1185">Reference proteome</keyword>
<dbReference type="NCBIfam" id="NF038083">
    <property type="entry name" value="CU044_5270_fam"/>
    <property type="match status" value="1"/>
</dbReference>
<accession>A0A9W6QXZ6</accession>
<proteinExistence type="predicted"/>
<evidence type="ECO:0008006" key="5">
    <source>
        <dbReference type="Google" id="ProtNLM"/>
    </source>
</evidence>
<keyword evidence="2" id="KW-0812">Transmembrane</keyword>
<sequence>MTEHDNSMAGGRDGGMDPVRVVWTEGELDAALAELPGPPSSGQPLDPALRTARARLGEALARETVVTRKQRGFRRGLVAAAAVIAVAATGIVIGNPLTGGTPPAPAAAQTLRQAAGATITERDAPWGPGQYRYVAERIWGVAQVEAEDGRHLAWLDESVTRTWIPRDETQDWVRDNEKTGKRKWVVGSAEQAASTGTDTNQFGPPDGRISAPCGDFDGVLSNREPSCAQAGHWKEPTSAWLATLPRDPNALLMALDDGVSDDQGEIALQRSAMLLSSGLVPADLRAAIYQALALLPELRVTEQLANLDGRQGIALGVTSGGRRRDIIIDPETGQFVGQRMIQVDDEPGGLPAGTLITSTSVTNSVVDAVG</sequence>
<keyword evidence="2" id="KW-0472">Membrane</keyword>
<dbReference type="EMBL" id="BSTI01000005">
    <property type="protein sequence ID" value="GLY66079.1"/>
    <property type="molecule type" value="Genomic_DNA"/>
</dbReference>